<reference evidence="1 2" key="1">
    <citation type="submission" date="2019-03" db="EMBL/GenBank/DDBJ databases">
        <title>First draft genome of Liparis tanakae, snailfish: a comprehensive survey of snailfish specific genes.</title>
        <authorList>
            <person name="Kim W."/>
            <person name="Song I."/>
            <person name="Jeong J.-H."/>
            <person name="Kim D."/>
            <person name="Kim S."/>
            <person name="Ryu S."/>
            <person name="Song J.Y."/>
            <person name="Lee S.K."/>
        </authorList>
    </citation>
    <scope>NUCLEOTIDE SEQUENCE [LARGE SCALE GENOMIC DNA]</scope>
    <source>
        <tissue evidence="1">Muscle</tissue>
    </source>
</reference>
<comment type="caution">
    <text evidence="1">The sequence shown here is derived from an EMBL/GenBank/DDBJ whole genome shotgun (WGS) entry which is preliminary data.</text>
</comment>
<proteinExistence type="predicted"/>
<organism evidence="1 2">
    <name type="scientific">Liparis tanakae</name>
    <name type="common">Tanaka's snailfish</name>
    <dbReference type="NCBI Taxonomy" id="230148"/>
    <lineage>
        <taxon>Eukaryota</taxon>
        <taxon>Metazoa</taxon>
        <taxon>Chordata</taxon>
        <taxon>Craniata</taxon>
        <taxon>Vertebrata</taxon>
        <taxon>Euteleostomi</taxon>
        <taxon>Actinopterygii</taxon>
        <taxon>Neopterygii</taxon>
        <taxon>Teleostei</taxon>
        <taxon>Neoteleostei</taxon>
        <taxon>Acanthomorphata</taxon>
        <taxon>Eupercaria</taxon>
        <taxon>Perciformes</taxon>
        <taxon>Cottioidei</taxon>
        <taxon>Cottales</taxon>
        <taxon>Liparidae</taxon>
        <taxon>Liparis</taxon>
    </lineage>
</organism>
<dbReference type="Proteomes" id="UP000314294">
    <property type="component" value="Unassembled WGS sequence"/>
</dbReference>
<accession>A0A4Z2EU63</accession>
<name>A0A4Z2EU63_9TELE</name>
<gene>
    <name evidence="1" type="ORF">EYF80_057518</name>
</gene>
<dbReference type="EMBL" id="SRLO01002773">
    <property type="protein sequence ID" value="TNN32323.1"/>
    <property type="molecule type" value="Genomic_DNA"/>
</dbReference>
<sequence>MAATLPIRVKLHGVLTVVHCQNLPAVHLHKVAQRELSVVDPQLLGPLEREALHTEPRQEADQRQTHLVVVVVHQASDHVGLAGVQLLQHVGGVRRQVDQLLLRHHLTVVLRLNGPDLLDWRKTPSLVLLHTGLLLESLLTFQLTHPLSFSSMLCFSCPPRLVRYNWGDPEASPASRQSVTNLHRMHRPPVLRVAALHLSVELPHVLKTRPHYGGRRCCFFSFRFRLQRNREAREPRVKGHWTSSPELTHFRSSLSASHFCSFSSFFLCLLDTGWAPAPLSGCGLLPVPPVPVPPASVSVLLPVPPASVSVLLPVPPASVSVLRLLPVPPVPVPPASVSVLRLLPVPPASVSVPPASVPRLRSLSSAIRSEQ</sequence>
<dbReference type="AlphaFoldDB" id="A0A4Z2EU63"/>
<protein>
    <submittedName>
        <fullName evidence="1">Uncharacterized protein</fullName>
    </submittedName>
</protein>
<keyword evidence="2" id="KW-1185">Reference proteome</keyword>
<evidence type="ECO:0000313" key="2">
    <source>
        <dbReference type="Proteomes" id="UP000314294"/>
    </source>
</evidence>
<evidence type="ECO:0000313" key="1">
    <source>
        <dbReference type="EMBL" id="TNN32323.1"/>
    </source>
</evidence>